<feature type="region of interest" description="Disordered" evidence="1">
    <location>
        <begin position="38"/>
        <end position="66"/>
    </location>
</feature>
<evidence type="ECO:0000313" key="2">
    <source>
        <dbReference type="EMBL" id="KAG7393812.1"/>
    </source>
</evidence>
<sequence>MQCGFSSRGGDTALFKELPPFGAKRDAFLAAILASSPPVRMKQQDNKPKRSCPFAGPGRKRRRADQDLKKLQKDVEELEVRLQAARNRRTTEKTVQGDAQRFQSVLQACRMQAQNDADMAFGFGFATKMKCTGQLEYEPTVDAPAFKQLEKSLQDQYDQLDLVFQDAGLNQDKTDYCDAQVVTGGQQGAFVRFSTAKVAPFELDIISGAMWRSARKHSVLNMNSEDAGCTKSTMYLKRQCMLQHDKDSPDGVAVLLRGVCRRFVEPHRIVLVWEGTGDWPLDYVRQHPGSAPIRERGYCVVQNFRDTKDSRTPLSLFKTCVNMTPGLSAGIAMDQPEHLQMLSDVVIPSYRKILEAREQLLENAILDEMIHQRMRGSGVRL</sequence>
<dbReference type="OrthoDB" id="166473at2759"/>
<dbReference type="AlphaFoldDB" id="A0A8T1WI73"/>
<keyword evidence="3" id="KW-1185">Reference proteome</keyword>
<accession>A0A8T1WI73</accession>
<dbReference type="EMBL" id="JAGDFL010000312">
    <property type="protein sequence ID" value="KAG7393812.1"/>
    <property type="molecule type" value="Genomic_DNA"/>
</dbReference>
<organism evidence="2 3">
    <name type="scientific">Phytophthora boehmeriae</name>
    <dbReference type="NCBI Taxonomy" id="109152"/>
    <lineage>
        <taxon>Eukaryota</taxon>
        <taxon>Sar</taxon>
        <taxon>Stramenopiles</taxon>
        <taxon>Oomycota</taxon>
        <taxon>Peronosporomycetes</taxon>
        <taxon>Peronosporales</taxon>
        <taxon>Peronosporaceae</taxon>
        <taxon>Phytophthora</taxon>
    </lineage>
</organism>
<comment type="caution">
    <text evidence="2">The sequence shown here is derived from an EMBL/GenBank/DDBJ whole genome shotgun (WGS) entry which is preliminary data.</text>
</comment>
<proteinExistence type="predicted"/>
<gene>
    <name evidence="2" type="ORF">PHYBOEH_005995</name>
</gene>
<dbReference type="Proteomes" id="UP000693981">
    <property type="component" value="Unassembled WGS sequence"/>
</dbReference>
<evidence type="ECO:0000256" key="1">
    <source>
        <dbReference type="SAM" id="MobiDB-lite"/>
    </source>
</evidence>
<reference evidence="2" key="1">
    <citation type="submission" date="2021-02" db="EMBL/GenBank/DDBJ databases">
        <authorList>
            <person name="Palmer J.M."/>
        </authorList>
    </citation>
    <scope>NUCLEOTIDE SEQUENCE</scope>
    <source>
        <strain evidence="2">SCRP23</strain>
    </source>
</reference>
<protein>
    <recommendedName>
        <fullName evidence="4">M96 mating-specific protein family</fullName>
    </recommendedName>
</protein>
<evidence type="ECO:0000313" key="3">
    <source>
        <dbReference type="Proteomes" id="UP000693981"/>
    </source>
</evidence>
<name>A0A8T1WI73_9STRA</name>
<evidence type="ECO:0008006" key="4">
    <source>
        <dbReference type="Google" id="ProtNLM"/>
    </source>
</evidence>